<evidence type="ECO:0000256" key="2">
    <source>
        <dbReference type="ARBA" id="ARBA00022490"/>
    </source>
</evidence>
<sequence length="1477" mass="168555">MASNTNVSVAVRIRPKLQREEIDMYNICTRCTPGEPQVWLGDDKAFTFDHVFDMSSKQSEIYDACVTSLIEGCFNGYNATILAYGQTGSGKTYTMGTGFDVTFPQEQRGIIPRAVEHLFENINKRRDQAKNDGLPMPEFSISTQFIEIYNDEIIDLLAENRNKRNRIRIMDDEGIVLLGVESKSVSTSDDTMHCLKSGSLFRTTGATLMNAESSRSHAIFTLFIKQTRIDLIKKEDDNETPEQEVITLTAKFNFVDLAGSERLSRTGAVGERAREGISINTGLLHLGNVISALGDRTRKMTHIPYRDSKLTRVLQDSLGGNSVTLMIACISPCDRDFVETLNTLRYANRAKNIKNKVTANQDSQTQLINELRRQIMQLQLENQELRQGKLFVKNDGEVELNDVYHENEMLRRELNNANVRIKALNTRLTDVNDENINLKENLVKYQIANNDGGGGGGGGGTSITNQNANEDAAESFIKAYLKEISDLRSRVVESEHLITHYRKQLNRTTNDEYETNGGMDIIEKAKHDVELGKSFYNQLNHSMSSPDSNGNRVTDLHDDDQEDFSEEDNTEDFETKLANHNVELANLMESLASKERLIEEFEARERRIIELTEQYEQKIVSFKMKIKQIEEDRDKLMGKIKKENKDDHTSKAKKEEYEKRISNLQADIRKYENLKREHKKMLSQESISKEQLKKLRQEVLEAKQHRVKLIAQMREQMGKHNKELLRNRIMINKLTREDQKKDMQIRNLETRSNQQKKILQRREEEIKNLKRLARPAYSDRVGGRLRRYMNGGSTPQKARDKWTQFEQKFNKIVALRTQFELEEKKLTRYYEDRQESIDLLNTLKENNDDYDYFESVKENIEYLDQCIKTSQGIIMQSEDENLNIDQLFDKLDPDETEYILNKLANSAINHAIVASQRDEELKEKDARCKNLTDEYVARSQLLDYLIETNKLQQLKYENDNYDDDILPHISDIPPSNPKYRRLTRTPAELLLPPQSQQEQEIKHQQLEMNRTFWLIKDNDKNNIDQQQQHCDSNSLMIQSMYESSNAANTVSSAGGVNPNKSSLNGGGGGGAASAVPVVCHVSNASSLNDTFNINESSTAVTGTPPGSPSINRRINRETTKSSTLMCSSMNNDSDVFSRLTGASTVSNQVENSIGQILPCTTASSSKAIDKQFPLTCTHSLDIDEHGSKDCTAKIWDLNQCTEVFSLNDHPDAVNVVRYEEYNKLIFTCSKSIIKIWDPRQKPINCVRTLSSTGLTTDLGNDIFIYDIQLSADGSILFSTSDRIVRAWDLRKFQPISRLNTGHNSLVTCLAVDDDEINDTRLVITGSKDHYVKVFELEQNLNGIYVPKYTLQPPHYDGIQALRLINKGRFLFSGGRDGYIKKWDLTAQSCMATYSNRGWVLALDTFLQETVLLSACRSGYLRLWSTENCHLFGEIQAHQMAVNDIATIQQTIFTASNDCTINLWQHRDSSPIEDIISH</sequence>
<dbReference type="PANTHER" id="PTHR47969:SF28">
    <property type="entry name" value="KINESIN-LIKE PROTEIN KIF21B"/>
    <property type="match status" value="1"/>
</dbReference>
<feature type="coiled-coil region" evidence="13">
    <location>
        <begin position="361"/>
        <end position="448"/>
    </location>
</feature>
<dbReference type="GO" id="GO:0005874">
    <property type="term" value="C:microtubule"/>
    <property type="evidence" value="ECO:0007669"/>
    <property type="project" value="UniProtKB-KW"/>
</dbReference>
<feature type="coiled-coil region" evidence="13">
    <location>
        <begin position="577"/>
        <end position="772"/>
    </location>
</feature>
<feature type="region of interest" description="Disordered" evidence="14">
    <location>
        <begin position="541"/>
        <end position="570"/>
    </location>
</feature>
<evidence type="ECO:0000256" key="10">
    <source>
        <dbReference type="ARBA" id="ARBA00023212"/>
    </source>
</evidence>
<feature type="binding site" evidence="12">
    <location>
        <begin position="85"/>
        <end position="92"/>
    </location>
    <ligand>
        <name>ATP</name>
        <dbReference type="ChEBI" id="CHEBI:30616"/>
    </ligand>
</feature>
<dbReference type="InterPro" id="IPR036322">
    <property type="entry name" value="WD40_repeat_dom_sf"/>
</dbReference>
<dbReference type="SUPFAM" id="SSF52540">
    <property type="entry name" value="P-loop containing nucleoside triphosphate hydrolases"/>
    <property type="match status" value="1"/>
</dbReference>
<dbReference type="GO" id="GO:0007052">
    <property type="term" value="P:mitotic spindle organization"/>
    <property type="evidence" value="ECO:0007669"/>
    <property type="project" value="TreeGrafter"/>
</dbReference>
<dbReference type="PROSITE" id="PS50067">
    <property type="entry name" value="KINESIN_MOTOR_2"/>
    <property type="match status" value="1"/>
</dbReference>
<evidence type="ECO:0000259" key="15">
    <source>
        <dbReference type="PROSITE" id="PS50067"/>
    </source>
</evidence>
<evidence type="ECO:0000256" key="1">
    <source>
        <dbReference type="ARBA" id="ARBA00004245"/>
    </source>
</evidence>
<evidence type="ECO:0000256" key="7">
    <source>
        <dbReference type="ARBA" id="ARBA00022840"/>
    </source>
</evidence>
<dbReference type="CDD" id="cd01372">
    <property type="entry name" value="KISc_KIF4"/>
    <property type="match status" value="1"/>
</dbReference>
<keyword evidence="7 12" id="KW-0067">ATP-binding</keyword>
<evidence type="ECO:0000256" key="8">
    <source>
        <dbReference type="ARBA" id="ARBA00023054"/>
    </source>
</evidence>
<comment type="similarity">
    <text evidence="12">Belongs to the TRAFAC class myosin-kinesin ATPase superfamily. Kinesin family.</text>
</comment>
<evidence type="ECO:0000313" key="17">
    <source>
        <dbReference type="Proteomes" id="UP000790347"/>
    </source>
</evidence>
<reference evidence="16" key="2">
    <citation type="journal article" date="2022" name="Res Sq">
        <title>Comparative Genomics Reveals Insights into the Divergent Evolution of Astigmatic Mites and Household Pest Adaptations.</title>
        <authorList>
            <person name="Xiong Q."/>
            <person name="Wan A.T.-Y."/>
            <person name="Liu X.-Y."/>
            <person name="Fung C.S.-H."/>
            <person name="Xiao X."/>
            <person name="Malainual N."/>
            <person name="Hou J."/>
            <person name="Wang L."/>
            <person name="Wang M."/>
            <person name="Yang K."/>
            <person name="Cui Y."/>
            <person name="Leung E."/>
            <person name="Nong W."/>
            <person name="Shin S.-K."/>
            <person name="Au S."/>
            <person name="Jeong K.Y."/>
            <person name="Chew F.T."/>
            <person name="Hui J."/>
            <person name="Leung T.F."/>
            <person name="Tungtrongchitr A."/>
            <person name="Zhong N."/>
            <person name="Liu Z."/>
            <person name="Tsui S."/>
        </authorList>
    </citation>
    <scope>NUCLEOTIDE SEQUENCE</scope>
    <source>
        <strain evidence="16">Derf</strain>
        <tissue evidence="16">Whole organism</tissue>
    </source>
</reference>
<accession>A0A922I088</accession>
<dbReference type="Pfam" id="PF00225">
    <property type="entry name" value="Kinesin"/>
    <property type="match status" value="1"/>
</dbReference>
<feature type="domain" description="Kinesin motor" evidence="15">
    <location>
        <begin position="6"/>
        <end position="353"/>
    </location>
</feature>
<dbReference type="InterPro" id="IPR015943">
    <property type="entry name" value="WD40/YVTN_repeat-like_dom_sf"/>
</dbReference>
<evidence type="ECO:0000313" key="16">
    <source>
        <dbReference type="EMBL" id="KAH9517746.1"/>
    </source>
</evidence>
<keyword evidence="4" id="KW-0493">Microtubule</keyword>
<feature type="compositionally biased region" description="Polar residues" evidence="14">
    <location>
        <begin position="541"/>
        <end position="552"/>
    </location>
</feature>
<dbReference type="Proteomes" id="UP000790347">
    <property type="component" value="Unassembled WGS sequence"/>
</dbReference>
<comment type="caution">
    <text evidence="16">The sequence shown here is derived from an EMBL/GenBank/DDBJ whole genome shotgun (WGS) entry which is preliminary data.</text>
</comment>
<evidence type="ECO:0000256" key="5">
    <source>
        <dbReference type="ARBA" id="ARBA00022737"/>
    </source>
</evidence>
<comment type="subcellular location">
    <subcellularLocation>
        <location evidence="1">Cytoplasm</location>
        <location evidence="1">Cytoskeleton</location>
    </subcellularLocation>
</comment>
<dbReference type="SMART" id="SM00320">
    <property type="entry name" value="WD40"/>
    <property type="match status" value="6"/>
</dbReference>
<dbReference type="EMBL" id="ASGP02000003">
    <property type="protein sequence ID" value="KAH9517746.1"/>
    <property type="molecule type" value="Genomic_DNA"/>
</dbReference>
<dbReference type="InterPro" id="IPR056532">
    <property type="entry name" value="KIF21A/B_hel_2"/>
</dbReference>
<reference evidence="16" key="1">
    <citation type="submission" date="2013-05" db="EMBL/GenBank/DDBJ databases">
        <authorList>
            <person name="Yim A.K.Y."/>
            <person name="Chan T.F."/>
            <person name="Ji K.M."/>
            <person name="Liu X.Y."/>
            <person name="Zhou J.W."/>
            <person name="Li R.Q."/>
            <person name="Yang K.Y."/>
            <person name="Li J."/>
            <person name="Li M."/>
            <person name="Law P.T.W."/>
            <person name="Wu Y.L."/>
            <person name="Cai Z.L."/>
            <person name="Qin H."/>
            <person name="Bao Y."/>
            <person name="Leung R.K.K."/>
            <person name="Ng P.K.S."/>
            <person name="Zou J."/>
            <person name="Zhong X.J."/>
            <person name="Ran P.X."/>
            <person name="Zhong N.S."/>
            <person name="Liu Z.G."/>
            <person name="Tsui S.K.W."/>
        </authorList>
    </citation>
    <scope>NUCLEOTIDE SEQUENCE</scope>
    <source>
        <strain evidence="16">Derf</strain>
        <tissue evidence="16">Whole organism</tissue>
    </source>
</reference>
<evidence type="ECO:0000256" key="4">
    <source>
        <dbReference type="ARBA" id="ARBA00022701"/>
    </source>
</evidence>
<evidence type="ECO:0000256" key="6">
    <source>
        <dbReference type="ARBA" id="ARBA00022741"/>
    </source>
</evidence>
<dbReference type="InterPro" id="IPR019821">
    <property type="entry name" value="Kinesin_motor_CS"/>
</dbReference>
<dbReference type="FunFam" id="3.40.850.10:FF:000011">
    <property type="entry name" value="Kinesin family member 21A"/>
    <property type="match status" value="1"/>
</dbReference>
<dbReference type="Pfam" id="PF00400">
    <property type="entry name" value="WD40"/>
    <property type="match status" value="4"/>
</dbReference>
<dbReference type="PANTHER" id="PTHR47969">
    <property type="entry name" value="CHROMOSOME-ASSOCIATED KINESIN KIF4A-RELATED"/>
    <property type="match status" value="1"/>
</dbReference>
<feature type="repeat" description="WD" evidence="11">
    <location>
        <begin position="1434"/>
        <end position="1473"/>
    </location>
</feature>
<dbReference type="GO" id="GO:0007018">
    <property type="term" value="P:microtubule-based movement"/>
    <property type="evidence" value="ECO:0007669"/>
    <property type="project" value="InterPro"/>
</dbReference>
<dbReference type="GO" id="GO:0051231">
    <property type="term" value="P:spindle elongation"/>
    <property type="evidence" value="ECO:0007669"/>
    <property type="project" value="TreeGrafter"/>
</dbReference>
<dbReference type="PRINTS" id="PR00380">
    <property type="entry name" value="KINESINHEAVY"/>
</dbReference>
<dbReference type="InterPro" id="IPR027640">
    <property type="entry name" value="Kinesin-like_fam"/>
</dbReference>
<dbReference type="GO" id="GO:0005524">
    <property type="term" value="F:ATP binding"/>
    <property type="evidence" value="ECO:0007669"/>
    <property type="project" value="UniProtKB-UniRule"/>
</dbReference>
<dbReference type="Gene3D" id="2.130.10.10">
    <property type="entry name" value="YVTN repeat-like/Quinoprotein amine dehydrogenase"/>
    <property type="match status" value="2"/>
</dbReference>
<dbReference type="SMART" id="SM00129">
    <property type="entry name" value="KISc"/>
    <property type="match status" value="1"/>
</dbReference>
<dbReference type="Pfam" id="PF23203">
    <property type="entry name" value="KIF21A"/>
    <property type="match status" value="1"/>
</dbReference>
<gene>
    <name evidence="16" type="primary">KIF21B_1</name>
    <name evidence="16" type="ORF">DERF_008384</name>
</gene>
<feature type="compositionally biased region" description="Acidic residues" evidence="14">
    <location>
        <begin position="557"/>
        <end position="570"/>
    </location>
</feature>
<feature type="repeat" description="WD" evidence="11">
    <location>
        <begin position="1351"/>
        <end position="1392"/>
    </location>
</feature>
<keyword evidence="10" id="KW-0206">Cytoskeleton</keyword>
<dbReference type="GO" id="GO:0008017">
    <property type="term" value="F:microtubule binding"/>
    <property type="evidence" value="ECO:0007669"/>
    <property type="project" value="InterPro"/>
</dbReference>
<dbReference type="InterPro" id="IPR001680">
    <property type="entry name" value="WD40_rpt"/>
</dbReference>
<dbReference type="InterPro" id="IPR027417">
    <property type="entry name" value="P-loop_NTPase"/>
</dbReference>
<organism evidence="16 17">
    <name type="scientific">Dermatophagoides farinae</name>
    <name type="common">American house dust mite</name>
    <dbReference type="NCBI Taxonomy" id="6954"/>
    <lineage>
        <taxon>Eukaryota</taxon>
        <taxon>Metazoa</taxon>
        <taxon>Ecdysozoa</taxon>
        <taxon>Arthropoda</taxon>
        <taxon>Chelicerata</taxon>
        <taxon>Arachnida</taxon>
        <taxon>Acari</taxon>
        <taxon>Acariformes</taxon>
        <taxon>Sarcoptiformes</taxon>
        <taxon>Astigmata</taxon>
        <taxon>Psoroptidia</taxon>
        <taxon>Analgoidea</taxon>
        <taxon>Pyroglyphidae</taxon>
        <taxon>Dermatophagoidinae</taxon>
        <taxon>Dermatophagoides</taxon>
    </lineage>
</organism>
<dbReference type="PROSITE" id="PS50082">
    <property type="entry name" value="WD_REPEATS_2"/>
    <property type="match status" value="2"/>
</dbReference>
<keyword evidence="2" id="KW-0963">Cytoplasm</keyword>
<dbReference type="GO" id="GO:0003777">
    <property type="term" value="F:microtubule motor activity"/>
    <property type="evidence" value="ECO:0007669"/>
    <property type="project" value="InterPro"/>
</dbReference>
<keyword evidence="8 13" id="KW-0175">Coiled coil</keyword>
<dbReference type="CDD" id="cd00200">
    <property type="entry name" value="WD40"/>
    <property type="match status" value="1"/>
</dbReference>
<keyword evidence="9 12" id="KW-0505">Motor protein</keyword>
<evidence type="ECO:0000256" key="14">
    <source>
        <dbReference type="SAM" id="MobiDB-lite"/>
    </source>
</evidence>
<dbReference type="SUPFAM" id="SSF50978">
    <property type="entry name" value="WD40 repeat-like"/>
    <property type="match status" value="1"/>
</dbReference>
<evidence type="ECO:0000256" key="13">
    <source>
        <dbReference type="SAM" id="Coils"/>
    </source>
</evidence>
<dbReference type="Gene3D" id="3.40.850.10">
    <property type="entry name" value="Kinesin motor domain"/>
    <property type="match status" value="1"/>
</dbReference>
<keyword evidence="5" id="KW-0677">Repeat</keyword>
<dbReference type="Pfam" id="PF25764">
    <property type="entry name" value="KIF21A_4th"/>
    <property type="match status" value="1"/>
</dbReference>
<dbReference type="PROSITE" id="PS00411">
    <property type="entry name" value="KINESIN_MOTOR_1"/>
    <property type="match status" value="1"/>
</dbReference>
<dbReference type="GO" id="GO:0005875">
    <property type="term" value="C:microtubule associated complex"/>
    <property type="evidence" value="ECO:0007669"/>
    <property type="project" value="TreeGrafter"/>
</dbReference>
<evidence type="ECO:0000256" key="9">
    <source>
        <dbReference type="ARBA" id="ARBA00023175"/>
    </source>
</evidence>
<name>A0A922I088_DERFA</name>
<keyword evidence="17" id="KW-1185">Reference proteome</keyword>
<evidence type="ECO:0000256" key="3">
    <source>
        <dbReference type="ARBA" id="ARBA00022574"/>
    </source>
</evidence>
<protein>
    <submittedName>
        <fullName evidence="16">Kinesin-like protein kif21b, variant 2</fullName>
    </submittedName>
</protein>
<keyword evidence="6 12" id="KW-0547">Nucleotide-binding</keyword>
<keyword evidence="3 11" id="KW-0853">WD repeat</keyword>
<dbReference type="InterPro" id="IPR001752">
    <property type="entry name" value="Kinesin_motor_dom"/>
</dbReference>
<evidence type="ECO:0000256" key="11">
    <source>
        <dbReference type="PROSITE-ProRule" id="PRU00221"/>
    </source>
</evidence>
<proteinExistence type="inferred from homology"/>
<evidence type="ECO:0000256" key="12">
    <source>
        <dbReference type="PROSITE-ProRule" id="PRU00283"/>
    </source>
</evidence>
<dbReference type="InterPro" id="IPR036961">
    <property type="entry name" value="Kinesin_motor_dom_sf"/>
</dbReference>